<feature type="transmembrane region" description="Helical" evidence="7">
    <location>
        <begin position="611"/>
        <end position="628"/>
    </location>
</feature>
<comment type="caution">
    <text evidence="10">The sequence shown here is derived from an EMBL/GenBank/DDBJ whole genome shotgun (WGS) entry which is preliminary data.</text>
</comment>
<feature type="compositionally biased region" description="Polar residues" evidence="6">
    <location>
        <begin position="247"/>
        <end position="259"/>
    </location>
</feature>
<dbReference type="PANTHER" id="PTHR31082:SF4">
    <property type="entry name" value="PHEROMONE-REGULATED MEMBRANE PROTEIN 10"/>
    <property type="match status" value="1"/>
</dbReference>
<feature type="transmembrane region" description="Helical" evidence="7">
    <location>
        <begin position="813"/>
        <end position="830"/>
    </location>
</feature>
<accession>A0A9P6SZG8</accession>
<comment type="subcellular location">
    <subcellularLocation>
        <location evidence="1">Membrane</location>
        <topology evidence="1">Multi-pass membrane protein</topology>
    </subcellularLocation>
</comment>
<feature type="region of interest" description="Disordered" evidence="6">
    <location>
        <begin position="1"/>
        <end position="135"/>
    </location>
</feature>
<feature type="domain" description="Threonine/serine exporter-like N-terminal" evidence="8">
    <location>
        <begin position="478"/>
        <end position="715"/>
    </location>
</feature>
<evidence type="ECO:0000313" key="10">
    <source>
        <dbReference type="EMBL" id="KAG0013254.1"/>
    </source>
</evidence>
<dbReference type="InterPro" id="IPR024528">
    <property type="entry name" value="ThrE_2"/>
</dbReference>
<feature type="transmembrane region" description="Helical" evidence="7">
    <location>
        <begin position="739"/>
        <end position="756"/>
    </location>
</feature>
<keyword evidence="4 7" id="KW-0472">Membrane</keyword>
<feature type="region of interest" description="Disordered" evidence="6">
    <location>
        <begin position="226"/>
        <end position="262"/>
    </location>
</feature>
<keyword evidence="3 7" id="KW-1133">Transmembrane helix</keyword>
<feature type="compositionally biased region" description="Basic residues" evidence="6">
    <location>
        <begin position="297"/>
        <end position="307"/>
    </location>
</feature>
<dbReference type="InterPro" id="IPR051361">
    <property type="entry name" value="ThrE/Ser_Exporter"/>
</dbReference>
<feature type="transmembrane region" description="Helical" evidence="7">
    <location>
        <begin position="790"/>
        <end position="806"/>
    </location>
</feature>
<dbReference type="OrthoDB" id="413008at2759"/>
<protein>
    <recommendedName>
        <fullName evidence="12">Pheromone-regulated membrane protein</fullName>
    </recommendedName>
</protein>
<evidence type="ECO:0000256" key="5">
    <source>
        <dbReference type="ARBA" id="ARBA00034125"/>
    </source>
</evidence>
<feature type="transmembrane region" description="Helical" evidence="7">
    <location>
        <begin position="763"/>
        <end position="784"/>
    </location>
</feature>
<feature type="region of interest" description="Disordered" evidence="6">
    <location>
        <begin position="352"/>
        <end position="382"/>
    </location>
</feature>
<feature type="compositionally biased region" description="Polar residues" evidence="6">
    <location>
        <begin position="80"/>
        <end position="90"/>
    </location>
</feature>
<proteinExistence type="inferred from homology"/>
<evidence type="ECO:0008006" key="12">
    <source>
        <dbReference type="Google" id="ProtNLM"/>
    </source>
</evidence>
<dbReference type="Proteomes" id="UP000703661">
    <property type="component" value="Unassembled WGS sequence"/>
</dbReference>
<feature type="region of interest" description="Disordered" evidence="6">
    <location>
        <begin position="278"/>
        <end position="335"/>
    </location>
</feature>
<evidence type="ECO:0000259" key="8">
    <source>
        <dbReference type="Pfam" id="PF06738"/>
    </source>
</evidence>
<dbReference type="EMBL" id="JAAAID010000872">
    <property type="protein sequence ID" value="KAG0013254.1"/>
    <property type="molecule type" value="Genomic_DNA"/>
</dbReference>
<evidence type="ECO:0000256" key="1">
    <source>
        <dbReference type="ARBA" id="ARBA00004141"/>
    </source>
</evidence>
<sequence>MSANSTPSHTPPQRPQFTSAPSTPPQRPQSTSVSPTPTLSTPSTNPNPTPPVIAANLPPSHSHHTLGVNHGERTHRPMPTASTQWSNNRYNPPVPSRMSGVYSSNNSVYNGNLSPSGRRFGTHSASNSPPGTPPNGLRDYYLNIAYQRSQNRLYPPGSPASSNLNLLRPGLNTVQPQHDSPLRRSYSADNLAVDEPEITITGPDGSSSTEEHATALQKVLSDLVQSEGRASIDADDHDEEGPVMMKGSNSSSATKTGSAANKEGVLLTPKVLANRLVSERTDVTPVNEPAEKEKKQTKEKHKSHNRISKLFNREAPATNTAPEQVHTTSQPARVPIQPSKAGVLSNLLKLQGGTRHKTHTTHSKQHKEKEKKRRSALYSRSANTSVISLSSKPLFGPYPIPPTSTTAVANHRNGNGYFDPHITAFAQGHSPIHSPGDSPRESISQDYFMSGASTLHSLSHEEKMRITFAVADILKRQDYVLRLARAMIKYGAPSHRLEEAIDHTARTLELNMQCVYMPNVMIVAFTDYETHTSETHLLKVSAGLNMHKFAQVHQVLKMVTHSSMPVEEAIMKLDAINTEKDIWPRWANILSFAIASFCTAPMFYKGNWIDAVVAGALGVFVGLMSWLSERLPSYAHICEVTMSVFVSFIAESLHSYICRSAVKMGGTVMLLPGYTITTAILELSSRHMISGSVRLFYAIIYSLLLGYGLTIGASLWNLIDSGSTPAGVTGDCPTTLSPAWNILFVPLFAFSLNIYLKLHPRQWVLATILAVIGYVVSYALSTWTGAKTEVSSALASFSIGFVGNVYQRMTHQLTFPGVICAVFFLVPGSLGLKGAMAWFTDDTTGGVNFALQMVITAIAISVGLFGSALVVYPMGKSRSAQMTF</sequence>
<reference evidence="10" key="1">
    <citation type="journal article" date="2020" name="Fungal Divers.">
        <title>Resolving the Mortierellaceae phylogeny through synthesis of multi-gene phylogenetics and phylogenomics.</title>
        <authorList>
            <person name="Vandepol N."/>
            <person name="Liber J."/>
            <person name="Desiro A."/>
            <person name="Na H."/>
            <person name="Kennedy M."/>
            <person name="Barry K."/>
            <person name="Grigoriev I.V."/>
            <person name="Miller A.N."/>
            <person name="O'Donnell K."/>
            <person name="Stajich J.E."/>
            <person name="Bonito G."/>
        </authorList>
    </citation>
    <scope>NUCLEOTIDE SEQUENCE</scope>
    <source>
        <strain evidence="10">NRRL 2769</strain>
    </source>
</reference>
<feature type="transmembrane region" description="Helical" evidence="7">
    <location>
        <begin position="695"/>
        <end position="719"/>
    </location>
</feature>
<organism evidence="10 11">
    <name type="scientific">Entomortierella chlamydospora</name>
    <dbReference type="NCBI Taxonomy" id="101097"/>
    <lineage>
        <taxon>Eukaryota</taxon>
        <taxon>Fungi</taxon>
        <taxon>Fungi incertae sedis</taxon>
        <taxon>Mucoromycota</taxon>
        <taxon>Mortierellomycotina</taxon>
        <taxon>Mortierellomycetes</taxon>
        <taxon>Mortierellales</taxon>
        <taxon>Mortierellaceae</taxon>
        <taxon>Entomortierella</taxon>
    </lineage>
</organism>
<feature type="compositionally biased region" description="Basic residues" evidence="6">
    <location>
        <begin position="354"/>
        <end position="375"/>
    </location>
</feature>
<gene>
    <name evidence="10" type="ORF">BGZ80_011201</name>
</gene>
<evidence type="ECO:0000256" key="6">
    <source>
        <dbReference type="SAM" id="MobiDB-lite"/>
    </source>
</evidence>
<name>A0A9P6SZG8_9FUNG</name>
<feature type="transmembrane region" description="Helical" evidence="7">
    <location>
        <begin position="634"/>
        <end position="654"/>
    </location>
</feature>
<dbReference type="AlphaFoldDB" id="A0A9P6SZG8"/>
<evidence type="ECO:0000259" key="9">
    <source>
        <dbReference type="Pfam" id="PF12821"/>
    </source>
</evidence>
<feature type="domain" description="Threonine/Serine exporter ThrE" evidence="9">
    <location>
        <begin position="742"/>
        <end position="867"/>
    </location>
</feature>
<keyword evidence="2 7" id="KW-0812">Transmembrane</keyword>
<dbReference type="GO" id="GO:0022857">
    <property type="term" value="F:transmembrane transporter activity"/>
    <property type="evidence" value="ECO:0007669"/>
    <property type="project" value="InterPro"/>
</dbReference>
<evidence type="ECO:0000256" key="2">
    <source>
        <dbReference type="ARBA" id="ARBA00022692"/>
    </source>
</evidence>
<dbReference type="GO" id="GO:0016020">
    <property type="term" value="C:membrane"/>
    <property type="evidence" value="ECO:0007669"/>
    <property type="project" value="UniProtKB-SubCell"/>
</dbReference>
<dbReference type="InterPro" id="IPR010619">
    <property type="entry name" value="ThrE-like_N"/>
</dbReference>
<dbReference type="PANTHER" id="PTHR31082">
    <property type="entry name" value="PHEROMONE-REGULATED MEMBRANE PROTEIN 10"/>
    <property type="match status" value="1"/>
</dbReference>
<feature type="compositionally biased region" description="Low complexity" evidence="6">
    <location>
        <begin position="99"/>
        <end position="112"/>
    </location>
</feature>
<feature type="compositionally biased region" description="Polar residues" evidence="6">
    <location>
        <begin position="317"/>
        <end position="331"/>
    </location>
</feature>
<evidence type="ECO:0000256" key="7">
    <source>
        <dbReference type="SAM" id="Phobius"/>
    </source>
</evidence>
<keyword evidence="11" id="KW-1185">Reference proteome</keyword>
<evidence type="ECO:0000256" key="3">
    <source>
        <dbReference type="ARBA" id="ARBA00022989"/>
    </source>
</evidence>
<dbReference type="Pfam" id="PF06738">
    <property type="entry name" value="ThrE"/>
    <property type="match status" value="1"/>
</dbReference>
<feature type="compositionally biased region" description="Low complexity" evidence="6">
    <location>
        <begin position="28"/>
        <end position="44"/>
    </location>
</feature>
<dbReference type="Pfam" id="PF12821">
    <property type="entry name" value="ThrE_2"/>
    <property type="match status" value="1"/>
</dbReference>
<comment type="similarity">
    <text evidence="5">Belongs to the ThrE exporter (TC 2.A.79) family.</text>
</comment>
<evidence type="ECO:0000313" key="11">
    <source>
        <dbReference type="Proteomes" id="UP000703661"/>
    </source>
</evidence>
<feature type="transmembrane region" description="Helical" evidence="7">
    <location>
        <begin position="850"/>
        <end position="872"/>
    </location>
</feature>
<evidence type="ECO:0000256" key="4">
    <source>
        <dbReference type="ARBA" id="ARBA00023136"/>
    </source>
</evidence>